<dbReference type="Pfam" id="PF21858">
    <property type="entry name" value="DUF6914"/>
    <property type="match status" value="1"/>
</dbReference>
<dbReference type="InterPro" id="IPR054208">
    <property type="entry name" value="DUF6914"/>
</dbReference>
<proteinExistence type="predicted"/>
<organism evidence="1 2">
    <name type="scientific">Serendipita vermifera MAFF 305830</name>
    <dbReference type="NCBI Taxonomy" id="933852"/>
    <lineage>
        <taxon>Eukaryota</taxon>
        <taxon>Fungi</taxon>
        <taxon>Dikarya</taxon>
        <taxon>Basidiomycota</taxon>
        <taxon>Agaricomycotina</taxon>
        <taxon>Agaricomycetes</taxon>
        <taxon>Sebacinales</taxon>
        <taxon>Serendipitaceae</taxon>
        <taxon>Serendipita</taxon>
    </lineage>
</organism>
<evidence type="ECO:0000313" key="1">
    <source>
        <dbReference type="EMBL" id="KIM23573.1"/>
    </source>
</evidence>
<evidence type="ECO:0000313" key="2">
    <source>
        <dbReference type="Proteomes" id="UP000054097"/>
    </source>
</evidence>
<dbReference type="Proteomes" id="UP000054097">
    <property type="component" value="Unassembled WGS sequence"/>
</dbReference>
<dbReference type="HOGENOM" id="CLU_116351_2_0_1"/>
<accession>A0A0C2WAZ0</accession>
<dbReference type="AlphaFoldDB" id="A0A0C2WAZ0"/>
<protein>
    <submittedName>
        <fullName evidence="1">Uncharacterized protein</fullName>
    </submittedName>
</protein>
<reference evidence="1 2" key="1">
    <citation type="submission" date="2014-04" db="EMBL/GenBank/DDBJ databases">
        <authorList>
            <consortium name="DOE Joint Genome Institute"/>
            <person name="Kuo A."/>
            <person name="Zuccaro A."/>
            <person name="Kohler A."/>
            <person name="Nagy L.G."/>
            <person name="Floudas D."/>
            <person name="Copeland A."/>
            <person name="Barry K.W."/>
            <person name="Cichocki N."/>
            <person name="Veneault-Fourrey C."/>
            <person name="LaButti K."/>
            <person name="Lindquist E.A."/>
            <person name="Lipzen A."/>
            <person name="Lundell T."/>
            <person name="Morin E."/>
            <person name="Murat C."/>
            <person name="Sun H."/>
            <person name="Tunlid A."/>
            <person name="Henrissat B."/>
            <person name="Grigoriev I.V."/>
            <person name="Hibbett D.S."/>
            <person name="Martin F."/>
            <person name="Nordberg H.P."/>
            <person name="Cantor M.N."/>
            <person name="Hua S.X."/>
        </authorList>
    </citation>
    <scope>NUCLEOTIDE SEQUENCE [LARGE SCALE GENOMIC DNA]</scope>
    <source>
        <strain evidence="1 2">MAFF 305830</strain>
    </source>
</reference>
<dbReference type="OrthoDB" id="37659at2759"/>
<gene>
    <name evidence="1" type="ORF">M408DRAFT_332294</name>
</gene>
<reference evidence="2" key="2">
    <citation type="submission" date="2015-01" db="EMBL/GenBank/DDBJ databases">
        <title>Evolutionary Origins and Diversification of the Mycorrhizal Mutualists.</title>
        <authorList>
            <consortium name="DOE Joint Genome Institute"/>
            <consortium name="Mycorrhizal Genomics Consortium"/>
            <person name="Kohler A."/>
            <person name="Kuo A."/>
            <person name="Nagy L.G."/>
            <person name="Floudas D."/>
            <person name="Copeland A."/>
            <person name="Barry K.W."/>
            <person name="Cichocki N."/>
            <person name="Veneault-Fourrey C."/>
            <person name="LaButti K."/>
            <person name="Lindquist E.A."/>
            <person name="Lipzen A."/>
            <person name="Lundell T."/>
            <person name="Morin E."/>
            <person name="Murat C."/>
            <person name="Riley R."/>
            <person name="Ohm R."/>
            <person name="Sun H."/>
            <person name="Tunlid A."/>
            <person name="Henrissat B."/>
            <person name="Grigoriev I.V."/>
            <person name="Hibbett D.S."/>
            <person name="Martin F."/>
        </authorList>
    </citation>
    <scope>NUCLEOTIDE SEQUENCE [LARGE SCALE GENOMIC DNA]</scope>
    <source>
        <strain evidence="2">MAFF 305830</strain>
    </source>
</reference>
<keyword evidence="2" id="KW-1185">Reference proteome</keyword>
<sequence>MSDQSSQRFSISIGQYGHPQLQAARHWAILVENVAQPTPWTGNVTEYQVSGSTETYAYAKPEAVNIKDNSAYMGRILVGSVDGQRRDDIEDILGQVPITHGDLGWNCQNWVALGLQALADAGIQVKTFSQPQMHKMLEDVRA</sequence>
<name>A0A0C2WAZ0_SERVB</name>
<dbReference type="EMBL" id="KN824335">
    <property type="protein sequence ID" value="KIM23573.1"/>
    <property type="molecule type" value="Genomic_DNA"/>
</dbReference>